<comment type="caution">
    <text evidence="1">The sequence shown here is derived from an EMBL/GenBank/DDBJ whole genome shotgun (WGS) entry which is preliminary data.</text>
</comment>
<protein>
    <recommendedName>
        <fullName evidence="3">Histamine N-methyltransferase</fullName>
    </recommendedName>
</protein>
<keyword evidence="2" id="KW-1185">Reference proteome</keyword>
<accession>A0A9W9YVW6</accession>
<evidence type="ECO:0000313" key="2">
    <source>
        <dbReference type="Proteomes" id="UP001163046"/>
    </source>
</evidence>
<proteinExistence type="predicted"/>
<dbReference type="SUPFAM" id="SSF53335">
    <property type="entry name" value="S-adenosyl-L-methionine-dependent methyltransferases"/>
    <property type="match status" value="1"/>
</dbReference>
<dbReference type="AlphaFoldDB" id="A0A9W9YVW6"/>
<dbReference type="OrthoDB" id="5957730at2759"/>
<sequence>MAEHNTLLLSSNPDAYSRSFQSFLAATQQENAILKCIQQHIVPLINKGISELLEPFRVLSVGSGEGENDINILKALCNIRRVEGEGISMINRVIEPDVARLATFREKAEKTPAIVDFEWVPMTFQEYMSQKKANDVKFDVIHFIHSIYYVEVEDALLHCYENELGRKGILLTISHGEDDPMLKFAEKFPDQRVASFPRNRDAVAVASERGWKYLVCPGDSNNLDITTIFDRFSREGNYLLDFLSNRMDVRQNEEKESVEKILKFWEEQSFINEHGRRIVELRDNAVIILKGFGH</sequence>
<dbReference type="InterPro" id="IPR029063">
    <property type="entry name" value="SAM-dependent_MTases_sf"/>
</dbReference>
<evidence type="ECO:0008006" key="3">
    <source>
        <dbReference type="Google" id="ProtNLM"/>
    </source>
</evidence>
<dbReference type="EMBL" id="MU826865">
    <property type="protein sequence ID" value="KAJ7370426.1"/>
    <property type="molecule type" value="Genomic_DNA"/>
</dbReference>
<dbReference type="Gene3D" id="3.40.50.150">
    <property type="entry name" value="Vaccinia Virus protein VP39"/>
    <property type="match status" value="1"/>
</dbReference>
<gene>
    <name evidence="1" type="ORF">OS493_032316</name>
</gene>
<reference evidence="1" key="1">
    <citation type="submission" date="2023-01" db="EMBL/GenBank/DDBJ databases">
        <title>Genome assembly of the deep-sea coral Lophelia pertusa.</title>
        <authorList>
            <person name="Herrera S."/>
            <person name="Cordes E."/>
        </authorList>
    </citation>
    <scope>NUCLEOTIDE SEQUENCE</scope>
    <source>
        <strain evidence="1">USNM1676648</strain>
        <tissue evidence="1">Polyp</tissue>
    </source>
</reference>
<organism evidence="1 2">
    <name type="scientific">Desmophyllum pertusum</name>
    <dbReference type="NCBI Taxonomy" id="174260"/>
    <lineage>
        <taxon>Eukaryota</taxon>
        <taxon>Metazoa</taxon>
        <taxon>Cnidaria</taxon>
        <taxon>Anthozoa</taxon>
        <taxon>Hexacorallia</taxon>
        <taxon>Scleractinia</taxon>
        <taxon>Caryophylliina</taxon>
        <taxon>Caryophylliidae</taxon>
        <taxon>Desmophyllum</taxon>
    </lineage>
</organism>
<evidence type="ECO:0000313" key="1">
    <source>
        <dbReference type="EMBL" id="KAJ7370426.1"/>
    </source>
</evidence>
<dbReference type="Proteomes" id="UP001163046">
    <property type="component" value="Unassembled WGS sequence"/>
</dbReference>
<name>A0A9W9YVW6_9CNID</name>